<dbReference type="EMBL" id="JAWDJW010010802">
    <property type="protein sequence ID" value="KAK3045286.1"/>
    <property type="molecule type" value="Genomic_DNA"/>
</dbReference>
<reference evidence="1" key="1">
    <citation type="submission" date="2024-09" db="EMBL/GenBank/DDBJ databases">
        <title>Black Yeasts Isolated from many extreme environments.</title>
        <authorList>
            <person name="Coleine C."/>
            <person name="Stajich J.E."/>
            <person name="Selbmann L."/>
        </authorList>
    </citation>
    <scope>NUCLEOTIDE SEQUENCE</scope>
    <source>
        <strain evidence="1">CCFEE 5737</strain>
    </source>
</reference>
<name>A0ACC3CVT4_9PEZI</name>
<comment type="caution">
    <text evidence="1">The sequence shown here is derived from an EMBL/GenBank/DDBJ whole genome shotgun (WGS) entry which is preliminary data.</text>
</comment>
<sequence>MTPAQQLMAKHAAEEAHNPTVEDVPDEEDILHPPPSASVNASASETPAAPTPEPTMSEKAAGKQKAQDVPVQQKATPTLNTQSEEAFPSLGAPKANQPAASMWGKKPASTMSNGINGGTNGASATSRPSSGQASMGQPMPRAVNLPGQQSSNFDMFPHQMIPKGQMRRPMQHVLQDINRRNKAKIEQPRILDGKYRFEGKGTNMEAINAAFRDLSKELGLKQSITVPVPSSVRASLIGRQGATIQKLQQSSGARIQIPRQGEGEGADDDDDEMVDVVVEGDPLSIEIAKRDIESIVNERTSTVNMRLKDIPMEYYPFLAGAHNSRIGSFEEGRDARVKIPHYRNWTDQEPPTPAQKRQQVTFVPQPGNPIMLSGDRSAVQEVQRELEREVQRLRQQLTSEQAQVERARHQFIVGEDPAALHNFLEETGCALILPPPGSDSETLTI</sequence>
<proteinExistence type="predicted"/>
<organism evidence="1 2">
    <name type="scientific">Coniosporium uncinatum</name>
    <dbReference type="NCBI Taxonomy" id="93489"/>
    <lineage>
        <taxon>Eukaryota</taxon>
        <taxon>Fungi</taxon>
        <taxon>Dikarya</taxon>
        <taxon>Ascomycota</taxon>
        <taxon>Pezizomycotina</taxon>
        <taxon>Dothideomycetes</taxon>
        <taxon>Dothideomycetes incertae sedis</taxon>
        <taxon>Coniosporium</taxon>
    </lineage>
</organism>
<evidence type="ECO:0000313" key="1">
    <source>
        <dbReference type="EMBL" id="KAK3045286.1"/>
    </source>
</evidence>
<keyword evidence="2" id="KW-1185">Reference proteome</keyword>
<accession>A0ACC3CVT4</accession>
<dbReference type="Proteomes" id="UP001186974">
    <property type="component" value="Unassembled WGS sequence"/>
</dbReference>
<protein>
    <submittedName>
        <fullName evidence="1">Uncharacterized protein</fullName>
    </submittedName>
</protein>
<gene>
    <name evidence="1" type="ORF">LTS18_014118</name>
</gene>
<evidence type="ECO:0000313" key="2">
    <source>
        <dbReference type="Proteomes" id="UP001186974"/>
    </source>
</evidence>
<feature type="non-terminal residue" evidence="1">
    <location>
        <position position="445"/>
    </location>
</feature>